<organism evidence="2 3">
    <name type="scientific">Janthinobacterium rivuli</name>
    <dbReference type="NCBI Taxonomy" id="2751478"/>
    <lineage>
        <taxon>Bacteria</taxon>
        <taxon>Pseudomonadati</taxon>
        <taxon>Pseudomonadota</taxon>
        <taxon>Betaproteobacteria</taxon>
        <taxon>Burkholderiales</taxon>
        <taxon>Oxalobacteraceae</taxon>
        <taxon>Janthinobacterium</taxon>
    </lineage>
</organism>
<sequence length="273" mass="30808">MIFLSHNWNDKPIIERFDQALIKIFGRENVFYDSWNIQPGDGIIDKMENGLQSCKYFLFFVSAKSLASPMVKLEWQNALMRSAKNDCIKFIPIRVDKSDMPVLLTQTAWIDLYNHGLDVAVRQAIDVCSGRNVYEPSSKTFSNLHALVSGEGEVCNIEIVAEHFMEPISSFAFFFTSPHEGLYFDIPGEPAHKTGTLTGCKLPDGTVANVKTMALDRPTTPGHPFKVRIQINNNANLQIISIRHERKSNDWVPVKITFLNALITPKAFFDTPA</sequence>
<accession>A0ABY8I1Q7</accession>
<dbReference type="RefSeq" id="WP_278316389.1">
    <property type="nucleotide sequence ID" value="NZ_CP121464.1"/>
</dbReference>
<evidence type="ECO:0000259" key="1">
    <source>
        <dbReference type="Pfam" id="PF13676"/>
    </source>
</evidence>
<dbReference type="Proteomes" id="UP001219584">
    <property type="component" value="Chromosome"/>
</dbReference>
<dbReference type="EMBL" id="CP121464">
    <property type="protein sequence ID" value="WFR77967.1"/>
    <property type="molecule type" value="Genomic_DNA"/>
</dbReference>
<proteinExistence type="predicted"/>
<feature type="domain" description="TIR" evidence="1">
    <location>
        <begin position="2"/>
        <end position="115"/>
    </location>
</feature>
<keyword evidence="2" id="KW-0675">Receptor</keyword>
<dbReference type="Gene3D" id="3.40.50.10140">
    <property type="entry name" value="Toll/interleukin-1 receptor homology (TIR) domain"/>
    <property type="match status" value="1"/>
</dbReference>
<protein>
    <submittedName>
        <fullName evidence="2">Toll/interleukin-1 receptor domain-containing protein</fullName>
    </submittedName>
</protein>
<dbReference type="SUPFAM" id="SSF52200">
    <property type="entry name" value="Toll/Interleukin receptor TIR domain"/>
    <property type="match status" value="1"/>
</dbReference>
<dbReference type="InterPro" id="IPR000157">
    <property type="entry name" value="TIR_dom"/>
</dbReference>
<evidence type="ECO:0000313" key="3">
    <source>
        <dbReference type="Proteomes" id="UP001219584"/>
    </source>
</evidence>
<reference evidence="2 3" key="1">
    <citation type="submission" date="2023-04" db="EMBL/GenBank/DDBJ databases">
        <title>Nanopore sequencing of Janthinobacterium from water.</title>
        <authorList>
            <person name="Ciuchcinski K."/>
            <person name="Rokowska A."/>
            <person name="Dziewit L."/>
        </authorList>
    </citation>
    <scope>NUCLEOTIDE SEQUENCE [LARGE SCALE GENOMIC DNA]</scope>
    <source>
        <strain evidence="2 3">DEMB2</strain>
    </source>
</reference>
<gene>
    <name evidence="2" type="ORF">P9875_19900</name>
</gene>
<name>A0ABY8I1Q7_9BURK</name>
<dbReference type="Pfam" id="PF13676">
    <property type="entry name" value="TIR_2"/>
    <property type="match status" value="1"/>
</dbReference>
<keyword evidence="3" id="KW-1185">Reference proteome</keyword>
<evidence type="ECO:0000313" key="2">
    <source>
        <dbReference type="EMBL" id="WFR77967.1"/>
    </source>
</evidence>
<dbReference type="InterPro" id="IPR035897">
    <property type="entry name" value="Toll_tir_struct_dom_sf"/>
</dbReference>